<feature type="region of interest" description="Disordered" evidence="1">
    <location>
        <begin position="417"/>
        <end position="549"/>
    </location>
</feature>
<dbReference type="EMBL" id="LT629739">
    <property type="protein sequence ID" value="SDS40556.1"/>
    <property type="molecule type" value="Genomic_DNA"/>
</dbReference>
<dbReference type="STRING" id="629680.SAMN04489751_1940"/>
<feature type="region of interest" description="Disordered" evidence="1">
    <location>
        <begin position="768"/>
        <end position="804"/>
    </location>
</feature>
<name>A0A1H1RY83_BRESA</name>
<feature type="compositionally biased region" description="Polar residues" evidence="1">
    <location>
        <begin position="293"/>
        <end position="312"/>
    </location>
</feature>
<keyword evidence="2" id="KW-1133">Transmembrane helix</keyword>
<organism evidence="3 4">
    <name type="scientific">Brevibacterium sandarakinum</name>
    <dbReference type="NCBI Taxonomy" id="629680"/>
    <lineage>
        <taxon>Bacteria</taxon>
        <taxon>Bacillati</taxon>
        <taxon>Actinomycetota</taxon>
        <taxon>Actinomycetes</taxon>
        <taxon>Micrococcales</taxon>
        <taxon>Brevibacteriaceae</taxon>
        <taxon>Brevibacterium</taxon>
    </lineage>
</organism>
<feature type="compositionally biased region" description="Basic and acidic residues" evidence="1">
    <location>
        <begin position="723"/>
        <end position="740"/>
    </location>
</feature>
<evidence type="ECO:0000256" key="2">
    <source>
        <dbReference type="SAM" id="Phobius"/>
    </source>
</evidence>
<keyword evidence="2" id="KW-0472">Membrane</keyword>
<feature type="compositionally biased region" description="Basic and acidic residues" evidence="1">
    <location>
        <begin position="573"/>
        <end position="584"/>
    </location>
</feature>
<feature type="compositionally biased region" description="Basic and acidic residues" evidence="1">
    <location>
        <begin position="453"/>
        <end position="479"/>
    </location>
</feature>
<feature type="compositionally biased region" description="Acidic residues" evidence="1">
    <location>
        <begin position="419"/>
        <end position="428"/>
    </location>
</feature>
<dbReference type="Gene3D" id="1.10.510.10">
    <property type="entry name" value="Transferase(Phosphotransferase) domain 1"/>
    <property type="match status" value="1"/>
</dbReference>
<feature type="region of interest" description="Disordered" evidence="1">
    <location>
        <begin position="668"/>
        <end position="741"/>
    </location>
</feature>
<evidence type="ECO:0000313" key="4">
    <source>
        <dbReference type="Proteomes" id="UP000199700"/>
    </source>
</evidence>
<feature type="compositionally biased region" description="Low complexity" evidence="1">
    <location>
        <begin position="585"/>
        <end position="606"/>
    </location>
</feature>
<feature type="compositionally biased region" description="Low complexity" evidence="1">
    <location>
        <begin position="615"/>
        <end position="626"/>
    </location>
</feature>
<dbReference type="OrthoDB" id="9786339at2"/>
<keyword evidence="4" id="KW-1185">Reference proteome</keyword>
<feature type="region of interest" description="Disordered" evidence="1">
    <location>
        <begin position="562"/>
        <end position="639"/>
    </location>
</feature>
<feature type="compositionally biased region" description="Low complexity" evidence="1">
    <location>
        <begin position="540"/>
        <end position="549"/>
    </location>
</feature>
<dbReference type="RefSeq" id="WP_092105161.1">
    <property type="nucleotide sequence ID" value="NZ_LT629739.1"/>
</dbReference>
<feature type="region of interest" description="Disordered" evidence="1">
    <location>
        <begin position="279"/>
        <end position="314"/>
    </location>
</feature>
<reference evidence="3" key="1">
    <citation type="submission" date="2016-10" db="EMBL/GenBank/DDBJ databases">
        <authorList>
            <person name="Varghese N."/>
            <person name="Submissions S."/>
        </authorList>
    </citation>
    <scope>NUCLEOTIDE SEQUENCE [LARGE SCALE GENOMIC DNA]</scope>
    <source>
        <strain evidence="3">DSM 22082</strain>
    </source>
</reference>
<sequence length="840" mass="88879">MVTLIDIEPGMVVAGRYVVSTVDRWWLEDKPQAGAVCTALDAILDEPMLIHVADADGSTDVLEAARRVSILGDHRIAPTLDVGHSEGLDYVVSKRIGVTSLGEILPKSPLPIDAACALIGEIGTVLVTAARRGLFHMFLRPNTVGITTKGTVLVSGIGIDAALALGTGLIQPEDYTPTKASRADALGLIRLLYAALTGYWPADDPYNGIPAAGRENSRIARAKSLNPDISNELDDFVSGILTGSDPGPGSVAEVLGYLDEWDAELLRYVNRAPVVDNDSVFDQSPRSFDEATSLPTPRSTSMGPSTANTASDDQVKAALVRIGITRPGTRGLAVGDGGKTTGQYADRMQMREASSFPIGKDQLDNAAQDWEEWEPEQTYSQYSAYAEHEYDDNLTSPIMNRDDPDSDPDTQALNVVSEDGAEEVEDDNDTRVIMDDEDDDGSWFLGGMFETNEQQREHQLREYERERRIAKAKEDEARRRIAALEAASNTKQQEANAATPPKEVRRLSPNSVDEADDDSTRSTAPVAAVSPKQRSDDNSAAGAGTGAAVAGGAAVGAAGVAGAVGASETVSSEGKKKSVGKKESATAGTSTGDAAADSSRGAAAGSSAGGGSAAGGAARVGSGESANNGDDSDDDPANSRKPFAWLVLALVVVAAVVISIAVFNFNSGDTQPEKVAETSTPAQTDDGKDKEKEEKTEEPKPEPPKIDKVTVMDPEGDDEENNDGAKDVVPKTKGSWETDRYNSASFGNLKSGLGLLFELEDKTTVKEVEVKSSNSGGSFEIRDGSDPEDSKKVGEGEFDSDGVTIKLDDDVETDNLILWVTELPQDEGGFRAIINTVDFK</sequence>
<feature type="compositionally biased region" description="Low complexity" evidence="1">
    <location>
        <begin position="562"/>
        <end position="572"/>
    </location>
</feature>
<evidence type="ECO:0000256" key="1">
    <source>
        <dbReference type="SAM" id="MobiDB-lite"/>
    </source>
</evidence>
<accession>A0A1H1RY83</accession>
<feature type="compositionally biased region" description="Basic and acidic residues" evidence="1">
    <location>
        <begin position="685"/>
        <end position="710"/>
    </location>
</feature>
<proteinExistence type="predicted"/>
<feature type="transmembrane region" description="Helical" evidence="2">
    <location>
        <begin position="643"/>
        <end position="665"/>
    </location>
</feature>
<dbReference type="AlphaFoldDB" id="A0A1H1RY83"/>
<gene>
    <name evidence="3" type="ORF">SAMN04489751_1940</name>
</gene>
<evidence type="ECO:0008006" key="5">
    <source>
        <dbReference type="Google" id="ProtNLM"/>
    </source>
</evidence>
<evidence type="ECO:0000313" key="3">
    <source>
        <dbReference type="EMBL" id="SDS40556.1"/>
    </source>
</evidence>
<feature type="compositionally biased region" description="Basic and acidic residues" evidence="1">
    <location>
        <begin position="780"/>
        <end position="795"/>
    </location>
</feature>
<keyword evidence="2" id="KW-0812">Transmembrane</keyword>
<protein>
    <recommendedName>
        <fullName evidence="5">Virulence factor MviN</fullName>
    </recommendedName>
</protein>
<dbReference type="Proteomes" id="UP000199700">
    <property type="component" value="Chromosome"/>
</dbReference>